<dbReference type="AlphaFoldDB" id="A0A1H5VYP6"/>
<dbReference type="InterPro" id="IPR025857">
    <property type="entry name" value="MacB_PCD"/>
</dbReference>
<dbReference type="GO" id="GO:0098797">
    <property type="term" value="C:plasma membrane protein complex"/>
    <property type="evidence" value="ECO:0007669"/>
    <property type="project" value="TreeGrafter"/>
</dbReference>
<evidence type="ECO:0000256" key="6">
    <source>
        <dbReference type="ARBA" id="ARBA00023136"/>
    </source>
</evidence>
<feature type="transmembrane region" description="Helical" evidence="7">
    <location>
        <begin position="20"/>
        <end position="46"/>
    </location>
</feature>
<evidence type="ECO:0000259" key="8">
    <source>
        <dbReference type="Pfam" id="PF02687"/>
    </source>
</evidence>
<keyword evidence="4 7" id="KW-0812">Transmembrane</keyword>
<evidence type="ECO:0000313" key="11">
    <source>
        <dbReference type="Proteomes" id="UP000236731"/>
    </source>
</evidence>
<feature type="transmembrane region" description="Helical" evidence="7">
    <location>
        <begin position="321"/>
        <end position="347"/>
    </location>
</feature>
<evidence type="ECO:0000259" key="9">
    <source>
        <dbReference type="Pfam" id="PF12704"/>
    </source>
</evidence>
<dbReference type="GO" id="GO:0044874">
    <property type="term" value="P:lipoprotein localization to outer membrane"/>
    <property type="evidence" value="ECO:0007669"/>
    <property type="project" value="TreeGrafter"/>
</dbReference>
<dbReference type="OrthoDB" id="1522724at2"/>
<keyword evidence="5 7" id="KW-1133">Transmembrane helix</keyword>
<keyword evidence="3" id="KW-1003">Cell membrane</keyword>
<name>A0A1H5VYP6_9SPHI</name>
<dbReference type="InterPro" id="IPR051447">
    <property type="entry name" value="Lipoprotein-release_system"/>
</dbReference>
<evidence type="ECO:0000313" key="10">
    <source>
        <dbReference type="EMBL" id="SEF92384.1"/>
    </source>
</evidence>
<evidence type="ECO:0000256" key="3">
    <source>
        <dbReference type="ARBA" id="ARBA00022475"/>
    </source>
</evidence>
<comment type="subcellular location">
    <subcellularLocation>
        <location evidence="1">Cell membrane</location>
        <topology evidence="1">Multi-pass membrane protein</topology>
    </subcellularLocation>
</comment>
<dbReference type="PANTHER" id="PTHR30489">
    <property type="entry name" value="LIPOPROTEIN-RELEASING SYSTEM TRANSMEMBRANE PROTEIN LOLE"/>
    <property type="match status" value="1"/>
</dbReference>
<evidence type="ECO:0000256" key="5">
    <source>
        <dbReference type="ARBA" id="ARBA00022989"/>
    </source>
</evidence>
<dbReference type="Pfam" id="PF02687">
    <property type="entry name" value="FtsX"/>
    <property type="match status" value="1"/>
</dbReference>
<evidence type="ECO:0000256" key="4">
    <source>
        <dbReference type="ARBA" id="ARBA00022692"/>
    </source>
</evidence>
<dbReference type="Pfam" id="PF12704">
    <property type="entry name" value="MacB_PCD"/>
    <property type="match status" value="1"/>
</dbReference>
<dbReference type="RefSeq" id="WP_103905638.1">
    <property type="nucleotide sequence ID" value="NZ_CP049246.1"/>
</dbReference>
<dbReference type="PANTHER" id="PTHR30489:SF0">
    <property type="entry name" value="LIPOPROTEIN-RELEASING SYSTEM TRANSMEMBRANE PROTEIN LOLE"/>
    <property type="match status" value="1"/>
</dbReference>
<sequence length="406" mass="45362">MKLPLFFAKRYLFSKKSVNAINIISTISMVGVLVSTAALVIVLSFYNGLEKFILSQYSIFSPEYRIEPTSGKVFSGKDEVFTAVRNLPQITSYSEVLEDKVLAEYHHQQFVGRLKGVESSSLQHMSNGDMLLEGNLSIQQDSTYFAILGTTVQANLQIPLHGIDNSVMLNIPDKHASPSNINPLEDIRSRAIRPSGILGYQPGFEDLIIVPLDFAKDLLNEHDQISAIEIYANNDNSTKIQKEIQGIIGDKYTVKNREQQNPTLYKTVKSEKWIVFFIVTIIGIIAIFNIIGSLTMLVIDKKQDMVVLNSLGTNNNLIQNIFFYQGMMIAMIGSFVGAVIGLIFCLLQERYGFVKTGEGSLFESYPVDVRYMDLVLIFVTVMIVSTIVSYMASRLNVKGFNGLKSV</sequence>
<evidence type="ECO:0000256" key="2">
    <source>
        <dbReference type="ARBA" id="ARBA00005236"/>
    </source>
</evidence>
<dbReference type="EMBL" id="FNUT01000003">
    <property type="protein sequence ID" value="SEF92384.1"/>
    <property type="molecule type" value="Genomic_DNA"/>
</dbReference>
<evidence type="ECO:0000256" key="7">
    <source>
        <dbReference type="SAM" id="Phobius"/>
    </source>
</evidence>
<dbReference type="InterPro" id="IPR003838">
    <property type="entry name" value="ABC3_permease_C"/>
</dbReference>
<protein>
    <submittedName>
        <fullName evidence="10">Lipoprotein-releasing system permease protein</fullName>
    </submittedName>
</protein>
<keyword evidence="6 7" id="KW-0472">Membrane</keyword>
<feature type="transmembrane region" description="Helical" evidence="7">
    <location>
        <begin position="273"/>
        <end position="299"/>
    </location>
</feature>
<feature type="domain" description="MacB-like periplasmic core" evidence="9">
    <location>
        <begin position="25"/>
        <end position="245"/>
    </location>
</feature>
<gene>
    <name evidence="10" type="ORF">SAMN05421877_103281</name>
</gene>
<organism evidence="10 11">
    <name type="scientific">Sphingobacterium lactis</name>
    <dbReference type="NCBI Taxonomy" id="797291"/>
    <lineage>
        <taxon>Bacteria</taxon>
        <taxon>Pseudomonadati</taxon>
        <taxon>Bacteroidota</taxon>
        <taxon>Sphingobacteriia</taxon>
        <taxon>Sphingobacteriales</taxon>
        <taxon>Sphingobacteriaceae</taxon>
        <taxon>Sphingobacterium</taxon>
    </lineage>
</organism>
<comment type="similarity">
    <text evidence="2">Belongs to the ABC-4 integral membrane protein family. LolC/E subfamily.</text>
</comment>
<proteinExistence type="inferred from homology"/>
<accession>A0A1H5VYP6</accession>
<feature type="transmembrane region" description="Helical" evidence="7">
    <location>
        <begin position="374"/>
        <end position="392"/>
    </location>
</feature>
<keyword evidence="10" id="KW-0449">Lipoprotein</keyword>
<keyword evidence="11" id="KW-1185">Reference proteome</keyword>
<reference evidence="11" key="1">
    <citation type="submission" date="2016-10" db="EMBL/GenBank/DDBJ databases">
        <authorList>
            <person name="Varghese N."/>
            <person name="Submissions S."/>
        </authorList>
    </citation>
    <scope>NUCLEOTIDE SEQUENCE [LARGE SCALE GENOMIC DNA]</scope>
    <source>
        <strain evidence="11">DSM 22361</strain>
    </source>
</reference>
<feature type="domain" description="ABC3 transporter permease C-terminal" evidence="8">
    <location>
        <begin position="276"/>
        <end position="394"/>
    </location>
</feature>
<dbReference type="Proteomes" id="UP000236731">
    <property type="component" value="Unassembled WGS sequence"/>
</dbReference>
<evidence type="ECO:0000256" key="1">
    <source>
        <dbReference type="ARBA" id="ARBA00004651"/>
    </source>
</evidence>